<reference evidence="1 2" key="1">
    <citation type="journal article" date="2022" name="Plant J.">
        <title>Chromosome-level genome of Camellia lanceoleosa provides a valuable resource for understanding genome evolution and self-incompatibility.</title>
        <authorList>
            <person name="Gong W."/>
            <person name="Xiao S."/>
            <person name="Wang L."/>
            <person name="Liao Z."/>
            <person name="Chang Y."/>
            <person name="Mo W."/>
            <person name="Hu G."/>
            <person name="Li W."/>
            <person name="Zhao G."/>
            <person name="Zhu H."/>
            <person name="Hu X."/>
            <person name="Ji K."/>
            <person name="Xiang X."/>
            <person name="Song Q."/>
            <person name="Yuan D."/>
            <person name="Jin S."/>
            <person name="Zhang L."/>
        </authorList>
    </citation>
    <scope>NUCLEOTIDE SEQUENCE [LARGE SCALE GENOMIC DNA]</scope>
    <source>
        <strain evidence="1">SQ_2022a</strain>
    </source>
</reference>
<name>A0ACC0IEH7_9ERIC</name>
<protein>
    <submittedName>
        <fullName evidence="1">Para-Rep C6</fullName>
    </submittedName>
</protein>
<comment type="caution">
    <text evidence="1">The sequence shown here is derived from an EMBL/GenBank/DDBJ whole genome shotgun (WGS) entry which is preliminary data.</text>
</comment>
<dbReference type="EMBL" id="CM045763">
    <property type="protein sequence ID" value="KAI8024001.1"/>
    <property type="molecule type" value="Genomic_DNA"/>
</dbReference>
<proteinExistence type="predicted"/>
<organism evidence="1 2">
    <name type="scientific">Camellia lanceoleosa</name>
    <dbReference type="NCBI Taxonomy" id="1840588"/>
    <lineage>
        <taxon>Eukaryota</taxon>
        <taxon>Viridiplantae</taxon>
        <taxon>Streptophyta</taxon>
        <taxon>Embryophyta</taxon>
        <taxon>Tracheophyta</taxon>
        <taxon>Spermatophyta</taxon>
        <taxon>Magnoliopsida</taxon>
        <taxon>eudicotyledons</taxon>
        <taxon>Gunneridae</taxon>
        <taxon>Pentapetalae</taxon>
        <taxon>asterids</taxon>
        <taxon>Ericales</taxon>
        <taxon>Theaceae</taxon>
        <taxon>Camellia</taxon>
    </lineage>
</organism>
<sequence length="242" mass="28011">MRGTPEEAITSAKKEESHVAGPWEHDHVIDKEAVTFFVNVNGVTCNDYESAKFADKEVRCYMVIDRYNMVSGADEYSYLHYKKMFHEGKMDYTDYTASFVVSALVAGRYYVYGGDEYSGLHYAVWQHKRVSHDHLQGVIQFKNYNTSMAKAKQCFNGLHPHLEKMTGTPEEAIADAKKEESRVAGPWEHGVYLKCGSNKRKIRDRCEEDPNDLHYDEPSKYRRIHCDSIIRSILPISIFRYE</sequence>
<keyword evidence="2" id="KW-1185">Reference proteome</keyword>
<gene>
    <name evidence="1" type="ORF">LOK49_LG03G03931</name>
</gene>
<accession>A0ACC0IEH7</accession>
<evidence type="ECO:0000313" key="1">
    <source>
        <dbReference type="EMBL" id="KAI8024001.1"/>
    </source>
</evidence>
<dbReference type="Proteomes" id="UP001060215">
    <property type="component" value="Chromosome 6"/>
</dbReference>
<evidence type="ECO:0000313" key="2">
    <source>
        <dbReference type="Proteomes" id="UP001060215"/>
    </source>
</evidence>